<dbReference type="InterPro" id="IPR036264">
    <property type="entry name" value="Bact_exopeptidase_dim_dom"/>
</dbReference>
<reference evidence="4 5" key="1">
    <citation type="journal article" date="2011" name="BMC Genomics">
        <title>Comparative genome analysis and genome-guided physiological analysis of Roseobacter litoralis.</title>
        <authorList>
            <person name="Kalhoefer D."/>
            <person name="Thole S."/>
            <person name="Voget S."/>
            <person name="Lehmann R."/>
            <person name="Liesegang H."/>
            <person name="Wollher A."/>
            <person name="Daniel R."/>
            <person name="Simon M."/>
            <person name="Brinkhoff T."/>
        </authorList>
    </citation>
    <scope>NUCLEOTIDE SEQUENCE [LARGE SCALE GENOMIC DNA]</scope>
    <source>
        <strain evidence="5">ATCC 49566 / DSM 6996 / JCM 21268 / NBRC 15278 / OCh 149</strain>
    </source>
</reference>
<dbReference type="AlphaFoldDB" id="F7ZG57"/>
<dbReference type="PANTHER" id="PTHR32494:SF5">
    <property type="entry name" value="ALLANTOATE AMIDOHYDROLASE"/>
    <property type="match status" value="1"/>
</dbReference>
<dbReference type="NCBIfam" id="TIGR01879">
    <property type="entry name" value="hydantase"/>
    <property type="match status" value="1"/>
</dbReference>
<dbReference type="Pfam" id="PF01546">
    <property type="entry name" value="Peptidase_M20"/>
    <property type="match status" value="1"/>
</dbReference>
<dbReference type="Proteomes" id="UP000001353">
    <property type="component" value="Chromosome"/>
</dbReference>
<protein>
    <submittedName>
        <fullName evidence="4">Amidase</fullName>
    </submittedName>
</protein>
<feature type="binding site" evidence="3">
    <location>
        <position position="184"/>
    </location>
    <ligand>
        <name>Zn(2+)</name>
        <dbReference type="ChEBI" id="CHEBI:29105"/>
        <label>1</label>
    </ligand>
</feature>
<dbReference type="eggNOG" id="COG0624">
    <property type="taxonomic scope" value="Bacteria"/>
</dbReference>
<keyword evidence="2" id="KW-0378">Hydrolase</keyword>
<feature type="binding site" evidence="3">
    <location>
        <position position="376"/>
    </location>
    <ligand>
        <name>Zn(2+)</name>
        <dbReference type="ChEBI" id="CHEBI:29105"/>
        <label>2</label>
    </ligand>
</feature>
<keyword evidence="5" id="KW-1185">Reference proteome</keyword>
<dbReference type="GO" id="GO:0016813">
    <property type="term" value="F:hydrolase activity, acting on carbon-nitrogen (but not peptide) bonds, in linear amidines"/>
    <property type="evidence" value="ECO:0007669"/>
    <property type="project" value="InterPro"/>
</dbReference>
<dbReference type="CDD" id="cd03884">
    <property type="entry name" value="M20_bAS"/>
    <property type="match status" value="1"/>
</dbReference>
<gene>
    <name evidence="4" type="ordered locus">RLO149_c028280</name>
</gene>
<feature type="binding site" evidence="3">
    <location>
        <position position="85"/>
    </location>
    <ligand>
        <name>Zn(2+)</name>
        <dbReference type="ChEBI" id="CHEBI:29105"/>
        <label>1</label>
    </ligand>
</feature>
<dbReference type="OrthoDB" id="9808195at2"/>
<sequence>MLDLLEGFSRFGATPGGGVSRLACDEAEGEARDFFIKWLADNGFDVRIDQIGNIFGLVDFGVGDPSLTFYCGSHLDSQPNGGRFDGALGVITAMVVAKSLMNAVKRGELAPVYRQLVVVSWTNEEGARFQPSLLGSGVFTKSVPLSQALATVDADGVSVEAALSQIGYLGTDVVPRPDYYFELHIEQGTRLETAQNSIGIIERCWGAIKLRICVQGRADHTGPTPMDVRKDALLAASRLVVCVNDLSKTSASDLYTSVGRMEITPNSPNTIADTVRLWIELRSADQSALQTAEQALATKIAGFSDTTGCLIETEARSDRPVIAFDPSGCATIEGAASDIGLETMRLSTIAGHDAINLQTICPSSLIFVPSKDGISHAPDEFTSDTDVIAGYDASLAAISALLATPPKPQRSDKKDPSKAR</sequence>
<evidence type="ECO:0000256" key="3">
    <source>
        <dbReference type="PIRSR" id="PIRSR001235-1"/>
    </source>
</evidence>
<dbReference type="NCBIfam" id="NF006772">
    <property type="entry name" value="PRK09290.2-1"/>
    <property type="match status" value="1"/>
</dbReference>
<proteinExistence type="inferred from homology"/>
<feature type="binding site" evidence="3">
    <location>
        <position position="74"/>
    </location>
    <ligand>
        <name>Zn(2+)</name>
        <dbReference type="ChEBI" id="CHEBI:29105"/>
        <label>1</label>
    </ligand>
</feature>
<comment type="similarity">
    <text evidence="1">Belongs to the peptidase M20 family.</text>
</comment>
<evidence type="ECO:0000313" key="5">
    <source>
        <dbReference type="Proteomes" id="UP000001353"/>
    </source>
</evidence>
<comment type="cofactor">
    <cofactor evidence="3">
        <name>Zn(2+)</name>
        <dbReference type="ChEBI" id="CHEBI:29105"/>
    </cofactor>
    <text evidence="3">Binds 2 Zn(2+) ions per subunit.</text>
</comment>
<evidence type="ECO:0000256" key="1">
    <source>
        <dbReference type="ARBA" id="ARBA00006153"/>
    </source>
</evidence>
<dbReference type="Gene3D" id="3.30.70.360">
    <property type="match status" value="1"/>
</dbReference>
<evidence type="ECO:0000313" key="4">
    <source>
        <dbReference type="EMBL" id="AEI94788.1"/>
    </source>
</evidence>
<dbReference type="GO" id="GO:0046872">
    <property type="term" value="F:metal ion binding"/>
    <property type="evidence" value="ECO:0007669"/>
    <property type="project" value="UniProtKB-KW"/>
</dbReference>
<dbReference type="Gene3D" id="3.40.630.10">
    <property type="entry name" value="Zn peptidases"/>
    <property type="match status" value="1"/>
</dbReference>
<feature type="binding site" evidence="3">
    <location>
        <position position="85"/>
    </location>
    <ligand>
        <name>Zn(2+)</name>
        <dbReference type="ChEBI" id="CHEBI:29105"/>
        <label>2</label>
    </ligand>
</feature>
<dbReference type="InterPro" id="IPR002933">
    <property type="entry name" value="Peptidase_M20"/>
</dbReference>
<dbReference type="STRING" id="391595.RLO149_c028280"/>
<dbReference type="InterPro" id="IPR010158">
    <property type="entry name" value="Amidase_Cbmase"/>
</dbReference>
<dbReference type="SUPFAM" id="SSF55031">
    <property type="entry name" value="Bacterial exopeptidase dimerisation domain"/>
    <property type="match status" value="1"/>
</dbReference>
<accession>F7ZG57</accession>
<feature type="binding site" evidence="3">
    <location>
        <position position="125"/>
    </location>
    <ligand>
        <name>Zn(2+)</name>
        <dbReference type="ChEBI" id="CHEBI:29105"/>
        <label>2</label>
    </ligand>
</feature>
<organism evidence="4 5">
    <name type="scientific">Roseobacter litoralis (strain ATCC 49566 / DSM 6996 / JCM 21268 / NBRC 15278 / OCh 149)</name>
    <dbReference type="NCBI Taxonomy" id="391595"/>
    <lineage>
        <taxon>Bacteria</taxon>
        <taxon>Pseudomonadati</taxon>
        <taxon>Pseudomonadota</taxon>
        <taxon>Alphaproteobacteria</taxon>
        <taxon>Rhodobacterales</taxon>
        <taxon>Roseobacteraceae</taxon>
        <taxon>Roseobacter</taxon>
    </lineage>
</organism>
<dbReference type="HOGENOM" id="CLU_024588_6_0_5"/>
<keyword evidence="3" id="KW-0479">Metal-binding</keyword>
<dbReference type="PANTHER" id="PTHR32494">
    <property type="entry name" value="ALLANTOATE DEIMINASE-RELATED"/>
    <property type="match status" value="1"/>
</dbReference>
<evidence type="ECO:0000256" key="2">
    <source>
        <dbReference type="ARBA" id="ARBA00022801"/>
    </source>
</evidence>
<keyword evidence="3" id="KW-0862">Zinc</keyword>
<dbReference type="PIRSF" id="PIRSF001235">
    <property type="entry name" value="Amidase_carbamoylase"/>
    <property type="match status" value="1"/>
</dbReference>
<dbReference type="SUPFAM" id="SSF53187">
    <property type="entry name" value="Zn-dependent exopeptidases"/>
    <property type="match status" value="1"/>
</dbReference>
<dbReference type="KEGG" id="rli:RLO149_c028280"/>
<name>F7ZG57_ROSLO</name>
<dbReference type="EMBL" id="CP002623">
    <property type="protein sequence ID" value="AEI94788.1"/>
    <property type="molecule type" value="Genomic_DNA"/>
</dbReference>